<gene>
    <name evidence="4" type="ORF">B296_00010240</name>
</gene>
<keyword evidence="1" id="KW-0112">Calmodulin-binding</keyword>
<dbReference type="EMBL" id="AMZH03001311">
    <property type="protein sequence ID" value="RRT79783.1"/>
    <property type="molecule type" value="Genomic_DNA"/>
</dbReference>
<feature type="region of interest" description="Disordered" evidence="3">
    <location>
        <begin position="266"/>
        <end position="296"/>
    </location>
</feature>
<evidence type="ECO:0000256" key="2">
    <source>
        <dbReference type="ARBA" id="ARBA00024341"/>
    </source>
</evidence>
<dbReference type="PANTHER" id="PTHR32295">
    <property type="entry name" value="IQ-DOMAIN 5-RELATED"/>
    <property type="match status" value="1"/>
</dbReference>
<protein>
    <submittedName>
        <fullName evidence="4">Uncharacterized protein</fullName>
    </submittedName>
</protein>
<dbReference type="PANTHER" id="PTHR32295:SF95">
    <property type="entry name" value="PROTEIN IQ-DOMAIN 6"/>
    <property type="match status" value="1"/>
</dbReference>
<dbReference type="PROSITE" id="PS50096">
    <property type="entry name" value="IQ"/>
    <property type="match status" value="1"/>
</dbReference>
<dbReference type="GO" id="GO:0005516">
    <property type="term" value="F:calmodulin binding"/>
    <property type="evidence" value="ECO:0007669"/>
    <property type="project" value="UniProtKB-KW"/>
</dbReference>
<dbReference type="Proteomes" id="UP000287651">
    <property type="component" value="Unassembled WGS sequence"/>
</dbReference>
<feature type="compositionally biased region" description="Polar residues" evidence="3">
    <location>
        <begin position="286"/>
        <end position="296"/>
    </location>
</feature>
<dbReference type="AlphaFoldDB" id="A0A427AU56"/>
<name>A0A427AU56_ENSVE</name>
<sequence length="425" mass="47440">MPLMAKDKAVMSAMDEVKAPTEVEARSGGGGNARSRKWTKLWRSSSWDHLSLRRGSRGSSHRSAASDASSVADAFTAAAATVVRAPPRDFRVARRALRALRGIVRLQAIVRGRQVRKQAAVTLRCMQALVRVQARVRARRVRMSTEGQAVRRMLEARRGQLDPLKEAEVEGWCDSPGTLEEVRAKLQMRQEGAVKRERAIAYALCQKGSGKWSWLERWMAAKPWENRLMECKGQKDLPEAESKEDNCGICTTYGEPGSVKIKKTNTSMRVSARPPTITHNHGGCRTRSTSSPSTELYYNESSASSSSFCMSTPISSSTLLGSERTEDSNRSWPSYMSLTESIKAKQRAFNVPRMMTQQGHPSADARSHRRTLSSIDIKSTDRLNHSAFSCNLENPLPQRDKLSMRSMDKEDGYYGKEHTFVSYGS</sequence>
<accession>A0A427AU56</accession>
<proteinExistence type="inferred from homology"/>
<reference evidence="4 5" key="1">
    <citation type="journal article" date="2014" name="Agronomy (Basel)">
        <title>A Draft Genome Sequence for Ensete ventricosum, the Drought-Tolerant Tree Against Hunger.</title>
        <authorList>
            <person name="Harrison J."/>
            <person name="Moore K.A."/>
            <person name="Paszkiewicz K."/>
            <person name="Jones T."/>
            <person name="Grant M."/>
            <person name="Ambacheew D."/>
            <person name="Muzemil S."/>
            <person name="Studholme D.J."/>
        </authorList>
    </citation>
    <scope>NUCLEOTIDE SEQUENCE [LARGE SCALE GENOMIC DNA]</scope>
</reference>
<comment type="similarity">
    <text evidence="2">Belongs to the IQD family.</text>
</comment>
<evidence type="ECO:0000256" key="1">
    <source>
        <dbReference type="ARBA" id="ARBA00022860"/>
    </source>
</evidence>
<comment type="caution">
    <text evidence="4">The sequence shown here is derived from an EMBL/GenBank/DDBJ whole genome shotgun (WGS) entry which is preliminary data.</text>
</comment>
<organism evidence="4 5">
    <name type="scientific">Ensete ventricosum</name>
    <name type="common">Abyssinian banana</name>
    <name type="synonym">Musa ensete</name>
    <dbReference type="NCBI Taxonomy" id="4639"/>
    <lineage>
        <taxon>Eukaryota</taxon>
        <taxon>Viridiplantae</taxon>
        <taxon>Streptophyta</taxon>
        <taxon>Embryophyta</taxon>
        <taxon>Tracheophyta</taxon>
        <taxon>Spermatophyta</taxon>
        <taxon>Magnoliopsida</taxon>
        <taxon>Liliopsida</taxon>
        <taxon>Zingiberales</taxon>
        <taxon>Musaceae</taxon>
        <taxon>Ensete</taxon>
    </lineage>
</organism>
<evidence type="ECO:0000313" key="5">
    <source>
        <dbReference type="Proteomes" id="UP000287651"/>
    </source>
</evidence>
<evidence type="ECO:0000313" key="4">
    <source>
        <dbReference type="EMBL" id="RRT79783.1"/>
    </source>
</evidence>
<evidence type="ECO:0000256" key="3">
    <source>
        <dbReference type="SAM" id="MobiDB-lite"/>
    </source>
</evidence>